<gene>
    <name evidence="2" type="ORF">DM02DRAFT_275120</name>
</gene>
<name>A0A2V1DX67_9PLEO</name>
<keyword evidence="3" id="KW-1185">Reference proteome</keyword>
<dbReference type="OrthoDB" id="3486565at2759"/>
<dbReference type="Proteomes" id="UP000244855">
    <property type="component" value="Unassembled WGS sequence"/>
</dbReference>
<dbReference type="PANTHER" id="PTHR33112:SF10">
    <property type="entry name" value="TOL"/>
    <property type="match status" value="1"/>
</dbReference>
<evidence type="ECO:0000259" key="1">
    <source>
        <dbReference type="Pfam" id="PF06985"/>
    </source>
</evidence>
<feature type="domain" description="Heterokaryon incompatibility" evidence="1">
    <location>
        <begin position="198"/>
        <end position="350"/>
    </location>
</feature>
<evidence type="ECO:0000313" key="2">
    <source>
        <dbReference type="EMBL" id="PVI02943.1"/>
    </source>
</evidence>
<dbReference type="STRING" id="97972.A0A2V1DX67"/>
<reference evidence="2 3" key="1">
    <citation type="journal article" date="2018" name="Sci. Rep.">
        <title>Comparative genomics provides insights into the lifestyle and reveals functional heterogeneity of dark septate endophytic fungi.</title>
        <authorList>
            <person name="Knapp D.G."/>
            <person name="Nemeth J.B."/>
            <person name="Barry K."/>
            <person name="Hainaut M."/>
            <person name="Henrissat B."/>
            <person name="Johnson J."/>
            <person name="Kuo A."/>
            <person name="Lim J.H.P."/>
            <person name="Lipzen A."/>
            <person name="Nolan M."/>
            <person name="Ohm R.A."/>
            <person name="Tamas L."/>
            <person name="Grigoriev I.V."/>
            <person name="Spatafora J.W."/>
            <person name="Nagy L.G."/>
            <person name="Kovacs G.M."/>
        </authorList>
    </citation>
    <scope>NUCLEOTIDE SEQUENCE [LARGE SCALE GENOMIC DNA]</scope>
    <source>
        <strain evidence="2 3">DSE2036</strain>
    </source>
</reference>
<dbReference type="Pfam" id="PF06985">
    <property type="entry name" value="HET"/>
    <property type="match status" value="1"/>
</dbReference>
<dbReference type="InterPro" id="IPR010730">
    <property type="entry name" value="HET"/>
</dbReference>
<protein>
    <submittedName>
        <fullName evidence="2">HET-domain-containing protein</fullName>
    </submittedName>
</protein>
<dbReference type="AlphaFoldDB" id="A0A2V1DX67"/>
<dbReference type="EMBL" id="KZ805337">
    <property type="protein sequence ID" value="PVI02943.1"/>
    <property type="molecule type" value="Genomic_DNA"/>
</dbReference>
<sequence>MSLVHITRTFSVRLCTFCQVVVSRELECFKFRHGTIYYPERDHISMKKSLRKREECALCDYVIEMLKLRGSDIGDEERNGRIINGICLPIEESDTSYNRGQLKLSIGFASSLTVNLSCLLIGPTSNPPEFPLWNNGKSVGMSDRLWLPKNWLADCQTDHPRCKDLEKSLPVFCPTRLIDVSTQTPHLVCLPQNTKAPYAALSHCWGKLQIIVTKQGNLTSHMQEIPLNSMPRTFQDAIAITRCLGLQYIWIDSLCIIQDSPSDWEYEAARMASVYTGATFTIAATWGHNGQCGCFHDAVPPLVIEIHETTNPFAAHNAQFAQRLHFRPLPNANMYLKKAALNSRAWTLQEIVLSRRTILFAEDMIYWHCTSLHQSEDGLITIEDVADSALALPSLGPVVRHDTKARDLLYESWQVSMKEYSARNITMSTDKLAALAGITEMFKNAVGDDPLVGLWKKDIGRGLMWGVPIGRHGMVDSQVVEKLNVPSWSWTKIRGEVDLSVADTELVVEIEDARVEWNGLPMTSSIHHACIKGRGIFIRILEVEKEKDEGCLCIGARYVTTEDPADGSESKFKVYWRMDECKLEKVEEMSFLLIRLNQVRDLRRSDPSVMEMAALVVLPIENRGPEPVYRRIGMGDIVRFPQKFFEKIAPRDFTLV</sequence>
<organism evidence="2 3">
    <name type="scientific">Periconia macrospinosa</name>
    <dbReference type="NCBI Taxonomy" id="97972"/>
    <lineage>
        <taxon>Eukaryota</taxon>
        <taxon>Fungi</taxon>
        <taxon>Dikarya</taxon>
        <taxon>Ascomycota</taxon>
        <taxon>Pezizomycotina</taxon>
        <taxon>Dothideomycetes</taxon>
        <taxon>Pleosporomycetidae</taxon>
        <taxon>Pleosporales</taxon>
        <taxon>Massarineae</taxon>
        <taxon>Periconiaceae</taxon>
        <taxon>Periconia</taxon>
    </lineage>
</organism>
<accession>A0A2V1DX67</accession>
<evidence type="ECO:0000313" key="3">
    <source>
        <dbReference type="Proteomes" id="UP000244855"/>
    </source>
</evidence>
<proteinExistence type="predicted"/>
<dbReference type="PANTHER" id="PTHR33112">
    <property type="entry name" value="DOMAIN PROTEIN, PUTATIVE-RELATED"/>
    <property type="match status" value="1"/>
</dbReference>